<accession>A0ABU2KD44</accession>
<dbReference type="EMBL" id="JAVREI010000020">
    <property type="protein sequence ID" value="MDT0278105.1"/>
    <property type="molecule type" value="Genomic_DNA"/>
</dbReference>
<evidence type="ECO:0000313" key="2">
    <source>
        <dbReference type="EMBL" id="MDT0278105.1"/>
    </source>
</evidence>
<dbReference type="Gene3D" id="1.20.210.10">
    <property type="entry name" value="Cytochrome c oxidase-like, subunit I domain"/>
    <property type="match status" value="1"/>
</dbReference>
<protein>
    <submittedName>
        <fullName evidence="2">Cytochrome ubiquinol oxidase subunit I</fullName>
    </submittedName>
</protein>
<dbReference type="InterPro" id="IPR036927">
    <property type="entry name" value="Cyt_c_oxase-like_su1_sf"/>
</dbReference>
<keyword evidence="3" id="KW-1185">Reference proteome</keyword>
<evidence type="ECO:0000256" key="1">
    <source>
        <dbReference type="SAM" id="Phobius"/>
    </source>
</evidence>
<keyword evidence="1" id="KW-0812">Transmembrane</keyword>
<gene>
    <name evidence="2" type="ORF">RM425_19565</name>
</gene>
<comment type="caution">
    <text evidence="2">The sequence shown here is derived from an EMBL/GenBank/DDBJ whole genome shotgun (WGS) entry which is preliminary data.</text>
</comment>
<organism evidence="2 3">
    <name type="scientific">Blastococcus goldschmidtiae</name>
    <dbReference type="NCBI Taxonomy" id="3075546"/>
    <lineage>
        <taxon>Bacteria</taxon>
        <taxon>Bacillati</taxon>
        <taxon>Actinomycetota</taxon>
        <taxon>Actinomycetes</taxon>
        <taxon>Geodermatophilales</taxon>
        <taxon>Geodermatophilaceae</taxon>
        <taxon>Blastococcus</taxon>
    </lineage>
</organism>
<proteinExistence type="predicted"/>
<evidence type="ECO:0000313" key="3">
    <source>
        <dbReference type="Proteomes" id="UP001183222"/>
    </source>
</evidence>
<feature type="non-terminal residue" evidence="2">
    <location>
        <position position="65"/>
    </location>
</feature>
<keyword evidence="1" id="KW-0472">Membrane</keyword>
<dbReference type="Proteomes" id="UP001183222">
    <property type="component" value="Unassembled WGS sequence"/>
</dbReference>
<dbReference type="SUPFAM" id="SSF81442">
    <property type="entry name" value="Cytochrome c oxidase subunit I-like"/>
    <property type="match status" value="1"/>
</dbReference>
<reference evidence="3" key="1">
    <citation type="submission" date="2023-07" db="EMBL/GenBank/DDBJ databases">
        <title>30 novel species of actinomycetes from the DSMZ collection.</title>
        <authorList>
            <person name="Nouioui I."/>
        </authorList>
    </citation>
    <scope>NUCLEOTIDE SEQUENCE [LARGE SCALE GENOMIC DNA]</scope>
    <source>
        <strain evidence="3">DSM 46792</strain>
    </source>
</reference>
<feature type="transmembrane region" description="Helical" evidence="1">
    <location>
        <begin position="37"/>
        <end position="58"/>
    </location>
</feature>
<name>A0ABU2KD44_9ACTN</name>
<keyword evidence="1" id="KW-1133">Transmembrane helix</keyword>
<sequence>MTIAPAPIVSRPSPAHVVERGSRLSNLLRTTDHKTIGLMYLAVSFMFFILGGLMAMLIRAELGRP</sequence>